<sequence>MSSPHNLIHRQFLFNKVSGGSFIPHLVHASIGVLAAITVATATRLAGSPAAILARPPADGRYIIEHPTGNMEVFLDLDDEGDIKGPELCGRRGSSLTALSSPDDGYESLNDIISGPAGAFPPYGHSVAPSSWSFAQP</sequence>
<evidence type="ECO:0000313" key="1">
    <source>
        <dbReference type="EMBL" id="MDQ0323339.1"/>
    </source>
</evidence>
<accession>A0ABU0BYK5</accession>
<dbReference type="Gene3D" id="3.10.310.10">
    <property type="entry name" value="Diaminopimelate Epimerase, Chain A, domain 1"/>
    <property type="match status" value="1"/>
</dbReference>
<proteinExistence type="predicted"/>
<protein>
    <recommendedName>
        <fullName evidence="3">PrpF protein</fullName>
    </recommendedName>
</protein>
<dbReference type="SUPFAM" id="SSF54506">
    <property type="entry name" value="Diaminopimelate epimerase-like"/>
    <property type="match status" value="1"/>
</dbReference>
<organism evidence="1 2">
    <name type="scientific">Pararhizobium capsulatum DSM 1112</name>
    <dbReference type="NCBI Taxonomy" id="1121113"/>
    <lineage>
        <taxon>Bacteria</taxon>
        <taxon>Pseudomonadati</taxon>
        <taxon>Pseudomonadota</taxon>
        <taxon>Alphaproteobacteria</taxon>
        <taxon>Hyphomicrobiales</taxon>
        <taxon>Rhizobiaceae</taxon>
        <taxon>Rhizobium/Agrobacterium group</taxon>
        <taxon>Pararhizobium</taxon>
    </lineage>
</organism>
<evidence type="ECO:0000313" key="2">
    <source>
        <dbReference type="Proteomes" id="UP001230207"/>
    </source>
</evidence>
<keyword evidence="2" id="KW-1185">Reference proteome</keyword>
<gene>
    <name evidence="1" type="ORF">QO002_005545</name>
</gene>
<dbReference type="RefSeq" id="WP_307235819.1">
    <property type="nucleotide sequence ID" value="NZ_JAUSVF010000003.1"/>
</dbReference>
<evidence type="ECO:0008006" key="3">
    <source>
        <dbReference type="Google" id="ProtNLM"/>
    </source>
</evidence>
<dbReference type="Proteomes" id="UP001230207">
    <property type="component" value="Unassembled WGS sequence"/>
</dbReference>
<comment type="caution">
    <text evidence="1">The sequence shown here is derived from an EMBL/GenBank/DDBJ whole genome shotgun (WGS) entry which is preliminary data.</text>
</comment>
<name>A0ABU0BYK5_9HYPH</name>
<reference evidence="1 2" key="1">
    <citation type="submission" date="2023-07" db="EMBL/GenBank/DDBJ databases">
        <title>Genomic Encyclopedia of Type Strains, Phase IV (KMG-IV): sequencing the most valuable type-strain genomes for metagenomic binning, comparative biology and taxonomic classification.</title>
        <authorList>
            <person name="Goeker M."/>
        </authorList>
    </citation>
    <scope>NUCLEOTIDE SEQUENCE [LARGE SCALE GENOMIC DNA]</scope>
    <source>
        <strain evidence="1 2">DSM 1112</strain>
    </source>
</reference>
<dbReference type="EMBL" id="JAUSVF010000003">
    <property type="protein sequence ID" value="MDQ0323339.1"/>
    <property type="molecule type" value="Genomic_DNA"/>
</dbReference>